<feature type="signal peptide" evidence="1">
    <location>
        <begin position="1"/>
        <end position="35"/>
    </location>
</feature>
<comment type="caution">
    <text evidence="2">The sequence shown here is derived from an EMBL/GenBank/DDBJ whole genome shotgun (WGS) entry which is preliminary data.</text>
</comment>
<keyword evidence="3" id="KW-1185">Reference proteome</keyword>
<keyword evidence="1" id="KW-0732">Signal</keyword>
<evidence type="ECO:0000256" key="1">
    <source>
        <dbReference type="SAM" id="SignalP"/>
    </source>
</evidence>
<evidence type="ECO:0000313" key="2">
    <source>
        <dbReference type="EMBL" id="KAK0752307.1"/>
    </source>
</evidence>
<feature type="chain" id="PRO_5041215239" evidence="1">
    <location>
        <begin position="36"/>
        <end position="157"/>
    </location>
</feature>
<sequence length="157" mass="17586">MSWIERHDHPHGAGRAGRCVLWLFLLAPRPMDLEAPSLHCSPPLNRDMHADQVHHPIARVGFRAHFACLCPGERPRAWVRFVMVAWLLDRGSDLGSEIARDIRDRSLISDLVRDRSDQMRRAALGAARLAKLSKGGGLETVGENTGDVKKCKKKVKL</sequence>
<accession>A0AA40F6S9</accession>
<evidence type="ECO:0000313" key="3">
    <source>
        <dbReference type="Proteomes" id="UP001172155"/>
    </source>
</evidence>
<dbReference type="EMBL" id="JAUKUD010000002">
    <property type="protein sequence ID" value="KAK0752307.1"/>
    <property type="molecule type" value="Genomic_DNA"/>
</dbReference>
<gene>
    <name evidence="2" type="ORF">B0T18DRAFT_87862</name>
</gene>
<reference evidence="2" key="1">
    <citation type="submission" date="2023-06" db="EMBL/GenBank/DDBJ databases">
        <title>Genome-scale phylogeny and comparative genomics of the fungal order Sordariales.</title>
        <authorList>
            <consortium name="Lawrence Berkeley National Laboratory"/>
            <person name="Hensen N."/>
            <person name="Bonometti L."/>
            <person name="Westerberg I."/>
            <person name="Brannstrom I.O."/>
            <person name="Guillou S."/>
            <person name="Cros-Aarteil S."/>
            <person name="Calhoun S."/>
            <person name="Haridas S."/>
            <person name="Kuo A."/>
            <person name="Mondo S."/>
            <person name="Pangilinan J."/>
            <person name="Riley R."/>
            <person name="LaButti K."/>
            <person name="Andreopoulos B."/>
            <person name="Lipzen A."/>
            <person name="Chen C."/>
            <person name="Yanf M."/>
            <person name="Daum C."/>
            <person name="Ng V."/>
            <person name="Clum A."/>
            <person name="Steindorff A."/>
            <person name="Ohm R."/>
            <person name="Martin F."/>
            <person name="Silar P."/>
            <person name="Natvig D."/>
            <person name="Lalanne C."/>
            <person name="Gautier V."/>
            <person name="Ament-velasquez S.L."/>
            <person name="Kruys A."/>
            <person name="Hutchinson M.I."/>
            <person name="Powell A.J."/>
            <person name="Barry K."/>
            <person name="Miller A.N."/>
            <person name="Grigoriev I.V."/>
            <person name="Debuchy R."/>
            <person name="Gladieux P."/>
            <person name="Thoren M.H."/>
            <person name="Johannesson H."/>
        </authorList>
    </citation>
    <scope>NUCLEOTIDE SEQUENCE</scope>
    <source>
        <strain evidence="2">SMH3187-1</strain>
    </source>
</reference>
<dbReference type="Proteomes" id="UP001172155">
    <property type="component" value="Unassembled WGS sequence"/>
</dbReference>
<organism evidence="2 3">
    <name type="scientific">Schizothecium vesticola</name>
    <dbReference type="NCBI Taxonomy" id="314040"/>
    <lineage>
        <taxon>Eukaryota</taxon>
        <taxon>Fungi</taxon>
        <taxon>Dikarya</taxon>
        <taxon>Ascomycota</taxon>
        <taxon>Pezizomycotina</taxon>
        <taxon>Sordariomycetes</taxon>
        <taxon>Sordariomycetidae</taxon>
        <taxon>Sordariales</taxon>
        <taxon>Schizotheciaceae</taxon>
        <taxon>Schizothecium</taxon>
    </lineage>
</organism>
<dbReference type="AlphaFoldDB" id="A0AA40F6S9"/>
<protein>
    <submittedName>
        <fullName evidence="2">Uncharacterized protein</fullName>
    </submittedName>
</protein>
<proteinExistence type="predicted"/>
<name>A0AA40F6S9_9PEZI</name>